<evidence type="ECO:0000256" key="1">
    <source>
        <dbReference type="ARBA" id="ARBA00001460"/>
    </source>
</evidence>
<gene>
    <name evidence="10 11" type="primary">hisE</name>
    <name evidence="11" type="ORF">THMIRHAS_01880</name>
</gene>
<dbReference type="NCBIfam" id="TIGR03188">
    <property type="entry name" value="histidine_hisI"/>
    <property type="match status" value="1"/>
</dbReference>
<dbReference type="Proteomes" id="UP000501726">
    <property type="component" value="Chromosome"/>
</dbReference>
<dbReference type="CDD" id="cd11534">
    <property type="entry name" value="NTP-PPase_HisIE_like"/>
    <property type="match status" value="1"/>
</dbReference>
<comment type="subcellular location">
    <subcellularLocation>
        <location evidence="2 10">Cytoplasm</location>
    </subcellularLocation>
</comment>
<dbReference type="PANTHER" id="PTHR42945:SF9">
    <property type="entry name" value="HISTIDINE BIOSYNTHESIS BIFUNCTIONAL PROTEIN HISIE"/>
    <property type="match status" value="1"/>
</dbReference>
<dbReference type="GO" id="GO:0005737">
    <property type="term" value="C:cytoplasm"/>
    <property type="evidence" value="ECO:0007669"/>
    <property type="project" value="UniProtKB-SubCell"/>
</dbReference>
<evidence type="ECO:0000256" key="4">
    <source>
        <dbReference type="ARBA" id="ARBA00022490"/>
    </source>
</evidence>
<sequence>MSDKSILEQLDAVLEARKAESADSSYVASLYAKGTEKILKKIQEEALEVAMAAKDHDHQANSENQAHLIYEVTDLWFHSLVLLAHKGIASDAIISELQRRFGLSGHDEKASRTES</sequence>
<evidence type="ECO:0000256" key="5">
    <source>
        <dbReference type="ARBA" id="ARBA00022605"/>
    </source>
</evidence>
<dbReference type="EC" id="3.6.1.31" evidence="10"/>
<dbReference type="PANTHER" id="PTHR42945">
    <property type="entry name" value="HISTIDINE BIOSYNTHESIS BIFUNCTIONAL PROTEIN"/>
    <property type="match status" value="1"/>
</dbReference>
<dbReference type="GO" id="GO:0000105">
    <property type="term" value="P:L-histidine biosynthetic process"/>
    <property type="evidence" value="ECO:0007669"/>
    <property type="project" value="UniProtKB-UniRule"/>
</dbReference>
<keyword evidence="12" id="KW-1185">Reference proteome</keyword>
<dbReference type="UniPathway" id="UPA00031">
    <property type="reaction ID" value="UER00007"/>
</dbReference>
<keyword evidence="6 10" id="KW-0547">Nucleotide-binding</keyword>
<dbReference type="InterPro" id="IPR008179">
    <property type="entry name" value="HisE"/>
</dbReference>
<organism evidence="11 12">
    <name type="scientific">Thiosulfatimonas sediminis</name>
    <dbReference type="NCBI Taxonomy" id="2675054"/>
    <lineage>
        <taxon>Bacteria</taxon>
        <taxon>Pseudomonadati</taxon>
        <taxon>Pseudomonadota</taxon>
        <taxon>Gammaproteobacteria</taxon>
        <taxon>Thiotrichales</taxon>
        <taxon>Piscirickettsiaceae</taxon>
        <taxon>Thiosulfatimonas</taxon>
    </lineage>
</organism>
<evidence type="ECO:0000256" key="6">
    <source>
        <dbReference type="ARBA" id="ARBA00022741"/>
    </source>
</evidence>
<dbReference type="Gene3D" id="1.10.287.1080">
    <property type="entry name" value="MazG-like"/>
    <property type="match status" value="1"/>
</dbReference>
<dbReference type="EMBL" id="AP021889">
    <property type="protein sequence ID" value="BBP44815.1"/>
    <property type="molecule type" value="Genomic_DNA"/>
</dbReference>
<evidence type="ECO:0000256" key="9">
    <source>
        <dbReference type="ARBA" id="ARBA00023102"/>
    </source>
</evidence>
<dbReference type="SUPFAM" id="SSF101386">
    <property type="entry name" value="all-alpha NTP pyrophosphatases"/>
    <property type="match status" value="1"/>
</dbReference>
<dbReference type="GO" id="GO:0005524">
    <property type="term" value="F:ATP binding"/>
    <property type="evidence" value="ECO:0007669"/>
    <property type="project" value="UniProtKB-KW"/>
</dbReference>
<accession>A0A6F8PRS3</accession>
<dbReference type="GO" id="GO:0004636">
    <property type="term" value="F:phosphoribosyl-ATP diphosphatase activity"/>
    <property type="evidence" value="ECO:0007669"/>
    <property type="project" value="UniProtKB-UniRule"/>
</dbReference>
<dbReference type="RefSeq" id="WP_173269481.1">
    <property type="nucleotide sequence ID" value="NZ_AP021889.1"/>
</dbReference>
<protein>
    <recommendedName>
        <fullName evidence="10">Phosphoribosyl-ATP pyrophosphatase</fullName>
        <shortName evidence="10">PRA-PH</shortName>
        <ecNumber evidence="10">3.6.1.31</ecNumber>
    </recommendedName>
</protein>
<name>A0A6F8PRS3_9GAMM</name>
<keyword evidence="4 10" id="KW-0963">Cytoplasm</keyword>
<evidence type="ECO:0000256" key="10">
    <source>
        <dbReference type="HAMAP-Rule" id="MF_01020"/>
    </source>
</evidence>
<dbReference type="AlphaFoldDB" id="A0A6F8PRS3"/>
<keyword evidence="5 10" id="KW-0028">Amino-acid biosynthesis</keyword>
<dbReference type="KEGG" id="tse:THMIRHAS_01880"/>
<dbReference type="NCBIfam" id="NF001611">
    <property type="entry name" value="PRK00400.1-3"/>
    <property type="match status" value="1"/>
</dbReference>
<keyword evidence="9 10" id="KW-0368">Histidine biosynthesis</keyword>
<keyword evidence="7 10" id="KW-0378">Hydrolase</keyword>
<proteinExistence type="inferred from homology"/>
<evidence type="ECO:0000256" key="7">
    <source>
        <dbReference type="ARBA" id="ARBA00022801"/>
    </source>
</evidence>
<dbReference type="Pfam" id="PF01503">
    <property type="entry name" value="PRA-PH"/>
    <property type="match status" value="1"/>
</dbReference>
<comment type="similarity">
    <text evidence="10">Belongs to the PRA-PH family.</text>
</comment>
<evidence type="ECO:0000256" key="3">
    <source>
        <dbReference type="ARBA" id="ARBA00005204"/>
    </source>
</evidence>
<evidence type="ECO:0000256" key="2">
    <source>
        <dbReference type="ARBA" id="ARBA00004496"/>
    </source>
</evidence>
<comment type="pathway">
    <text evidence="3 10">Amino-acid biosynthesis; L-histidine biosynthesis; L-histidine from 5-phospho-alpha-D-ribose 1-diphosphate: step 2/9.</text>
</comment>
<evidence type="ECO:0000313" key="12">
    <source>
        <dbReference type="Proteomes" id="UP000501726"/>
    </source>
</evidence>
<comment type="catalytic activity">
    <reaction evidence="1 10">
        <text>1-(5-phospho-beta-D-ribosyl)-ATP + H2O = 1-(5-phospho-beta-D-ribosyl)-5'-AMP + diphosphate + H(+)</text>
        <dbReference type="Rhea" id="RHEA:22828"/>
        <dbReference type="ChEBI" id="CHEBI:15377"/>
        <dbReference type="ChEBI" id="CHEBI:15378"/>
        <dbReference type="ChEBI" id="CHEBI:33019"/>
        <dbReference type="ChEBI" id="CHEBI:59457"/>
        <dbReference type="ChEBI" id="CHEBI:73183"/>
        <dbReference type="EC" id="3.6.1.31"/>
    </reaction>
</comment>
<evidence type="ECO:0000313" key="11">
    <source>
        <dbReference type="EMBL" id="BBP44815.1"/>
    </source>
</evidence>
<keyword evidence="8 10" id="KW-0067">ATP-binding</keyword>
<evidence type="ECO:0000256" key="8">
    <source>
        <dbReference type="ARBA" id="ARBA00022840"/>
    </source>
</evidence>
<reference evidence="12" key="1">
    <citation type="submission" date="2019-11" db="EMBL/GenBank/DDBJ databases">
        <title>Isolation and characterization of two novel species in the genus Thiomicrorhabdus.</title>
        <authorList>
            <person name="Mochizuki J."/>
            <person name="Kojima H."/>
            <person name="Fukui M."/>
        </authorList>
    </citation>
    <scope>NUCLEOTIDE SEQUENCE [LARGE SCALE GENOMIC DNA]</scope>
    <source>
        <strain evidence="12">aks77</strain>
    </source>
</reference>
<dbReference type="HAMAP" id="MF_01020">
    <property type="entry name" value="HisE"/>
    <property type="match status" value="1"/>
</dbReference>
<dbReference type="InterPro" id="IPR021130">
    <property type="entry name" value="PRib-ATP_PPHydrolase-like"/>
</dbReference>